<protein>
    <submittedName>
        <fullName evidence="2">Uncharacterized protein</fullName>
    </submittedName>
</protein>
<dbReference type="EMBL" id="JANPWB010000011">
    <property type="protein sequence ID" value="KAJ1130270.1"/>
    <property type="molecule type" value="Genomic_DNA"/>
</dbReference>
<keyword evidence="3" id="KW-1185">Reference proteome</keyword>
<evidence type="ECO:0000256" key="1">
    <source>
        <dbReference type="SAM" id="MobiDB-lite"/>
    </source>
</evidence>
<dbReference type="Proteomes" id="UP001066276">
    <property type="component" value="Chromosome 7"/>
</dbReference>
<evidence type="ECO:0000313" key="2">
    <source>
        <dbReference type="EMBL" id="KAJ1130270.1"/>
    </source>
</evidence>
<sequence>MSLGPPLLHTLPKLRTARSTPGRCQAGARSPAPSGLLHSSGQPRLSQPGTATAGCPGGGLSSQPPSFRLPIRLGSFVGPPPPPHGARLAGVAPDG</sequence>
<name>A0AAV7PTF9_PLEWA</name>
<proteinExistence type="predicted"/>
<dbReference type="AlphaFoldDB" id="A0AAV7PTF9"/>
<accession>A0AAV7PTF9</accession>
<feature type="compositionally biased region" description="Polar residues" evidence="1">
    <location>
        <begin position="37"/>
        <end position="47"/>
    </location>
</feature>
<feature type="region of interest" description="Disordered" evidence="1">
    <location>
        <begin position="1"/>
        <end position="95"/>
    </location>
</feature>
<comment type="caution">
    <text evidence="2">The sequence shown here is derived from an EMBL/GenBank/DDBJ whole genome shotgun (WGS) entry which is preliminary data.</text>
</comment>
<organism evidence="2 3">
    <name type="scientific">Pleurodeles waltl</name>
    <name type="common">Iberian ribbed newt</name>
    <dbReference type="NCBI Taxonomy" id="8319"/>
    <lineage>
        <taxon>Eukaryota</taxon>
        <taxon>Metazoa</taxon>
        <taxon>Chordata</taxon>
        <taxon>Craniata</taxon>
        <taxon>Vertebrata</taxon>
        <taxon>Euteleostomi</taxon>
        <taxon>Amphibia</taxon>
        <taxon>Batrachia</taxon>
        <taxon>Caudata</taxon>
        <taxon>Salamandroidea</taxon>
        <taxon>Salamandridae</taxon>
        <taxon>Pleurodelinae</taxon>
        <taxon>Pleurodeles</taxon>
    </lineage>
</organism>
<gene>
    <name evidence="2" type="ORF">NDU88_008624</name>
</gene>
<reference evidence="2" key="1">
    <citation type="journal article" date="2022" name="bioRxiv">
        <title>Sequencing and chromosome-scale assembly of the giantPleurodeles waltlgenome.</title>
        <authorList>
            <person name="Brown T."/>
            <person name="Elewa A."/>
            <person name="Iarovenko S."/>
            <person name="Subramanian E."/>
            <person name="Araus A.J."/>
            <person name="Petzold A."/>
            <person name="Susuki M."/>
            <person name="Suzuki K.-i.T."/>
            <person name="Hayashi T."/>
            <person name="Toyoda A."/>
            <person name="Oliveira C."/>
            <person name="Osipova E."/>
            <person name="Leigh N.D."/>
            <person name="Simon A."/>
            <person name="Yun M.H."/>
        </authorList>
    </citation>
    <scope>NUCLEOTIDE SEQUENCE</scope>
    <source>
        <strain evidence="2">20211129_DDA</strain>
        <tissue evidence="2">Liver</tissue>
    </source>
</reference>
<evidence type="ECO:0000313" key="3">
    <source>
        <dbReference type="Proteomes" id="UP001066276"/>
    </source>
</evidence>